<keyword evidence="3" id="KW-1185">Reference proteome</keyword>
<evidence type="ECO:0000313" key="3">
    <source>
        <dbReference type="Proteomes" id="UP000557772"/>
    </source>
</evidence>
<dbReference type="InterPro" id="IPR010852">
    <property type="entry name" value="ABATE"/>
</dbReference>
<dbReference type="RefSeq" id="WP_171151317.1">
    <property type="nucleotide sequence ID" value="NZ_JABENB010000001.1"/>
</dbReference>
<evidence type="ECO:0000313" key="2">
    <source>
        <dbReference type="EMBL" id="NNG37967.1"/>
    </source>
</evidence>
<dbReference type="PANTHER" id="PTHR35525">
    <property type="entry name" value="BLL6575 PROTEIN"/>
    <property type="match status" value="1"/>
</dbReference>
<comment type="caution">
    <text evidence="2">The sequence shown here is derived from an EMBL/GenBank/DDBJ whole genome shotgun (WGS) entry which is preliminary data.</text>
</comment>
<dbReference type="Pfam" id="PF11706">
    <property type="entry name" value="zf-CGNR"/>
    <property type="match status" value="1"/>
</dbReference>
<reference evidence="2 3" key="1">
    <citation type="submission" date="2020-05" db="EMBL/GenBank/DDBJ databases">
        <title>Flexivirga sp. ID2601S isolated from air conditioner.</title>
        <authorList>
            <person name="Kim D.H."/>
        </authorList>
    </citation>
    <scope>NUCLEOTIDE SEQUENCE [LARGE SCALE GENOMIC DNA]</scope>
    <source>
        <strain evidence="2 3">ID2601S</strain>
    </source>
</reference>
<dbReference type="SUPFAM" id="SSF160904">
    <property type="entry name" value="Jann2411-like"/>
    <property type="match status" value="1"/>
</dbReference>
<dbReference type="PANTHER" id="PTHR35525:SF3">
    <property type="entry name" value="BLL6575 PROTEIN"/>
    <property type="match status" value="1"/>
</dbReference>
<evidence type="ECO:0000259" key="1">
    <source>
        <dbReference type="Pfam" id="PF11706"/>
    </source>
</evidence>
<dbReference type="AlphaFoldDB" id="A0A849ADI4"/>
<name>A0A849ADI4_9MICO</name>
<accession>A0A849ADI4</accession>
<organism evidence="2 3">
    <name type="scientific">Flexivirga aerilata</name>
    <dbReference type="NCBI Taxonomy" id="1656889"/>
    <lineage>
        <taxon>Bacteria</taxon>
        <taxon>Bacillati</taxon>
        <taxon>Actinomycetota</taxon>
        <taxon>Actinomycetes</taxon>
        <taxon>Micrococcales</taxon>
        <taxon>Dermacoccaceae</taxon>
        <taxon>Flexivirga</taxon>
    </lineage>
</organism>
<sequence>MLFGYDTELSLAAAAALVNTAGERPDPLDDEASFRDFVTRWQWSGPVRFDAAERDGVRAIRPALRELWSGDEAEIVARVNTMLREHAALPQLVRHDEWDWHLHATPVEAPLASRWVLDAAMAMVDLVRAGELSRMRTCAADDCDNVLVDLSKNRSRRYCDAGCGNRANVAAYRARRAKR</sequence>
<dbReference type="Pfam" id="PF07336">
    <property type="entry name" value="ABATE"/>
    <property type="match status" value="1"/>
</dbReference>
<dbReference type="InterPro" id="IPR023286">
    <property type="entry name" value="ABATE_dom_sf"/>
</dbReference>
<dbReference type="EMBL" id="JABENB010000001">
    <property type="protein sequence ID" value="NNG37967.1"/>
    <property type="molecule type" value="Genomic_DNA"/>
</dbReference>
<proteinExistence type="predicted"/>
<gene>
    <name evidence="2" type="ORF">HJ588_01580</name>
</gene>
<protein>
    <submittedName>
        <fullName evidence="2">CGNR zinc finger domain-containing protein</fullName>
    </submittedName>
</protein>
<dbReference type="InterPro" id="IPR021005">
    <property type="entry name" value="Znf_CGNR"/>
</dbReference>
<feature type="domain" description="Zinc finger CGNR" evidence="1">
    <location>
        <begin position="134"/>
        <end position="176"/>
    </location>
</feature>
<dbReference type="Proteomes" id="UP000557772">
    <property type="component" value="Unassembled WGS sequence"/>
</dbReference>
<dbReference type="Gene3D" id="1.10.3300.10">
    <property type="entry name" value="Jann2411-like domain"/>
    <property type="match status" value="1"/>
</dbReference>